<keyword evidence="2" id="KW-0812">Transmembrane</keyword>
<evidence type="ECO:0000256" key="2">
    <source>
        <dbReference type="SAM" id="Phobius"/>
    </source>
</evidence>
<dbReference type="Proteomes" id="UP000294513">
    <property type="component" value="Unassembled WGS sequence"/>
</dbReference>
<feature type="transmembrane region" description="Helical" evidence="2">
    <location>
        <begin position="180"/>
        <end position="204"/>
    </location>
</feature>
<dbReference type="Pfam" id="PF02632">
    <property type="entry name" value="BioY"/>
    <property type="match status" value="1"/>
</dbReference>
<feature type="transmembrane region" description="Helical" evidence="2">
    <location>
        <begin position="148"/>
        <end position="168"/>
    </location>
</feature>
<name>A0A4V2YRN5_9ACTN</name>
<evidence type="ECO:0000256" key="1">
    <source>
        <dbReference type="ARBA" id="ARBA00010692"/>
    </source>
</evidence>
<keyword evidence="4" id="KW-1185">Reference proteome</keyword>
<evidence type="ECO:0000313" key="3">
    <source>
        <dbReference type="EMBL" id="TDD66397.1"/>
    </source>
</evidence>
<accession>A0A4V2YRN5</accession>
<feature type="transmembrane region" description="Helical" evidence="2">
    <location>
        <begin position="43"/>
        <end position="63"/>
    </location>
</feature>
<dbReference type="GO" id="GO:0005886">
    <property type="term" value="C:plasma membrane"/>
    <property type="evidence" value="ECO:0007669"/>
    <property type="project" value="InterPro"/>
</dbReference>
<keyword evidence="2" id="KW-0472">Membrane</keyword>
<keyword evidence="2" id="KW-1133">Transmembrane helix</keyword>
<sequence>MGGSLGFGLTTPNLGGSVATAHAARRRPAVLGDLLPGSLARDAALVAGAAALVGAAAQIAVPLPGTPVPVSGQTFAVLLAGAALGWGRAGLGMAVYLLAGMAGMPWFVDGASGTGAPTLGYVIGFVVAAAAVGRLAERGGDRTPARTVGTMLAGTAIMYAAGVPYLMASLHVGLGRALDLGVTPFLAGDALKVLLAAGLLPAAWKLTGASRDR</sequence>
<dbReference type="Gene3D" id="1.10.1760.20">
    <property type="match status" value="1"/>
</dbReference>
<protein>
    <submittedName>
        <fullName evidence="3">Biotin transporter BioY</fullName>
    </submittedName>
</protein>
<dbReference type="PANTHER" id="PTHR34295">
    <property type="entry name" value="BIOTIN TRANSPORTER BIOY"/>
    <property type="match status" value="1"/>
</dbReference>
<gene>
    <name evidence="3" type="ORF">E1298_40460</name>
</gene>
<dbReference type="GO" id="GO:0015225">
    <property type="term" value="F:biotin transmembrane transporter activity"/>
    <property type="evidence" value="ECO:0007669"/>
    <property type="project" value="InterPro"/>
</dbReference>
<comment type="similarity">
    <text evidence="1">Belongs to the BioY family.</text>
</comment>
<dbReference type="EMBL" id="SMKU01000387">
    <property type="protein sequence ID" value="TDD66397.1"/>
    <property type="molecule type" value="Genomic_DNA"/>
</dbReference>
<dbReference type="PANTHER" id="PTHR34295:SF1">
    <property type="entry name" value="BIOTIN TRANSPORTER BIOY"/>
    <property type="match status" value="1"/>
</dbReference>
<comment type="caution">
    <text evidence="3">The sequence shown here is derived from an EMBL/GenBank/DDBJ whole genome shotgun (WGS) entry which is preliminary data.</text>
</comment>
<feature type="transmembrane region" description="Helical" evidence="2">
    <location>
        <begin position="119"/>
        <end position="136"/>
    </location>
</feature>
<dbReference type="InterPro" id="IPR003784">
    <property type="entry name" value="BioY"/>
</dbReference>
<reference evidence="3 4" key="1">
    <citation type="submission" date="2019-03" db="EMBL/GenBank/DDBJ databases">
        <title>Draft genome sequences of novel Actinobacteria.</title>
        <authorList>
            <person name="Sahin N."/>
            <person name="Ay H."/>
            <person name="Saygin H."/>
        </authorList>
    </citation>
    <scope>NUCLEOTIDE SEQUENCE [LARGE SCALE GENOMIC DNA]</scope>
    <source>
        <strain evidence="3 4">H3C3</strain>
    </source>
</reference>
<feature type="transmembrane region" description="Helical" evidence="2">
    <location>
        <begin position="75"/>
        <end position="99"/>
    </location>
</feature>
<dbReference type="AlphaFoldDB" id="A0A4V2YRN5"/>
<proteinExistence type="inferred from homology"/>
<evidence type="ECO:0000313" key="4">
    <source>
        <dbReference type="Proteomes" id="UP000294513"/>
    </source>
</evidence>
<dbReference type="OrthoDB" id="1496139at2"/>
<organism evidence="3 4">
    <name type="scientific">Actinomadura rubrisoli</name>
    <dbReference type="NCBI Taxonomy" id="2530368"/>
    <lineage>
        <taxon>Bacteria</taxon>
        <taxon>Bacillati</taxon>
        <taxon>Actinomycetota</taxon>
        <taxon>Actinomycetes</taxon>
        <taxon>Streptosporangiales</taxon>
        <taxon>Thermomonosporaceae</taxon>
        <taxon>Actinomadura</taxon>
    </lineage>
</organism>